<feature type="transmembrane region" description="Helical" evidence="1">
    <location>
        <begin position="65"/>
        <end position="84"/>
    </location>
</feature>
<dbReference type="RefSeq" id="XP_068354112.1">
    <property type="nucleotide sequence ID" value="XM_068508332.1"/>
</dbReference>
<name>A0A1J4JRC0_9EUKA</name>
<feature type="transmembrane region" description="Helical" evidence="1">
    <location>
        <begin position="951"/>
        <end position="972"/>
    </location>
</feature>
<dbReference type="Proteomes" id="UP000179807">
    <property type="component" value="Unassembled WGS sequence"/>
</dbReference>
<dbReference type="EMBL" id="MLAK01000928">
    <property type="protein sequence ID" value="OHT00976.1"/>
    <property type="molecule type" value="Genomic_DNA"/>
</dbReference>
<feature type="transmembrane region" description="Helical" evidence="1">
    <location>
        <begin position="160"/>
        <end position="181"/>
    </location>
</feature>
<organism evidence="3 4">
    <name type="scientific">Tritrichomonas foetus</name>
    <dbReference type="NCBI Taxonomy" id="1144522"/>
    <lineage>
        <taxon>Eukaryota</taxon>
        <taxon>Metamonada</taxon>
        <taxon>Parabasalia</taxon>
        <taxon>Tritrichomonadida</taxon>
        <taxon>Tritrichomonadidae</taxon>
        <taxon>Tritrichomonas</taxon>
    </lineage>
</organism>
<feature type="domain" description="PAS" evidence="2">
    <location>
        <begin position="1230"/>
        <end position="1341"/>
    </location>
</feature>
<dbReference type="VEuPathDB" id="TrichDB:TRFO_32138"/>
<keyword evidence="1" id="KW-1133">Transmembrane helix</keyword>
<accession>A0A1J4JRC0</accession>
<feature type="transmembrane region" description="Helical" evidence="1">
    <location>
        <begin position="319"/>
        <end position="340"/>
    </location>
</feature>
<protein>
    <recommendedName>
        <fullName evidence="2">PAS domain-containing protein</fullName>
    </recommendedName>
</protein>
<gene>
    <name evidence="3" type="ORF">TRFO_32138</name>
</gene>
<feature type="transmembrane region" description="Helical" evidence="1">
    <location>
        <begin position="875"/>
        <end position="899"/>
    </location>
</feature>
<reference evidence="3" key="1">
    <citation type="submission" date="2016-10" db="EMBL/GenBank/DDBJ databases">
        <authorList>
            <person name="Benchimol M."/>
            <person name="Almeida L.G."/>
            <person name="Vasconcelos A.T."/>
            <person name="Perreira-Neves A."/>
            <person name="Rosa I.A."/>
            <person name="Tasca T."/>
            <person name="Bogo M.R."/>
            <person name="de Souza W."/>
        </authorList>
    </citation>
    <scope>NUCLEOTIDE SEQUENCE [LARGE SCALE GENOMIC DNA]</scope>
    <source>
        <strain evidence="3">K</strain>
    </source>
</reference>
<sequence>MQKKMSLAAFGAGQGGPLEFVPTETPINADGEDFYGYDRRSIFVQFFLIIDDVIKLHIWNHSFYFFQYIMPLLQVIALSFWPYYSDIWMIPPGEKGYSFGYFVRCFGCVFFFSPPDNGFKFNLTSFIIIASAYGIIFVSLVICFLYYYFSSRSLKKVVPIFSFLIQILNYIFFMPSASIFSTTFKTLEQRDSLHIFAFIYLLLTYVVSAAYIVFSSSLINYLTNPNRSFFASFDGKHFYTCLIFYSIQFLLRGISAYLPIWFFYFVMIQEFVLLGYLTFDLFSFPYVNFYTNSAVAGLYVMSVSSNIFVLLKLDPVFRFFLPLITFMIAFIIFSIIFLIIKKRILSVLNCEGLNNDQYREEFLSNFKISSQTVAYQYLHLGFMFHSMPIINGNFSFFIAQKMSDVNIWLTVTSIISFFPSERTNFSFCVNSLKQLYSRKFIDKLRILHFIKLEQQRYLTSTAEINRRLMILNAATNDAVTLTKRFWLDVSKNENRLALGTLNNIAGAVIDAKNLWNTNLNLFPNEHRFASEYSKFLVECVGKFEKGMFWFIKATHLEKGIHHGIDELFKAFVCSDPSFLRDKVVDKFGNLCHEGNTSVITMRHETTHLDKIEEEVENGMIEKLMHERFLWPNLRNHLSRATSHYRPKYLSLFTALKYFSYVIILILLVVLNVMYTRFFDLFNHSHRLIENLNDLRVGLGNLEGSLLLQWGNQTGYAFSDYYYNTSNSTLESHNPSINPMDFDESLVKWINNAQVRYVDLFKQMSETAIYGENIAELSEQIINEDIERYFCFPGSGSGSDFYLKEFMTSTKAAMVSILWSVQSLMYSDFESMTDNTLFCELNLLFPEMPPAFNKVSSNFSSFVIGANETAQKNGKILISVFLVVAIVFWVPLIIIPQFIVQKESQKVFAALKSVDKAAANIASQKLSLIDESNDGDYAVSQQHMYSYSSIILMWRLLYSFLVLIILIFAGVSYNTLKNACNNLERFVLLNHYGSARHGQCAELFALVVYKLIGKNQVMNYMNFTHLENLFLKYTDELVANSNMFIHGEDNNGMSKYSDAITKAYIDDNCETVSENAEYFECMSFQRAISTFIISAKSLILDEVPGNGLSTEKFVNFFHIATCEIDELNTQSRNLTTNLIRSTQRVSLSVTISLLTLSIIFVIACIIIDIVFNNKLIRLLKTALLLIRHLPPPAVVESPQILSILLVQTDDFDETQSNANEVIFNSISSPTILVGEGNIIEAVNKSFQLTYGFQTEQIVGHHLNNFIPQPTSEEPDMSPEEQGAFHLYEKMNLIQLGEINDESFSYLTKCTSNEDEAMLVNVSVYTVKNKIDQIRGFVIIVEDKRRAIDAEEQLIEIKKNTELLMNQLIPRNFASIAEEKGSTFSFKIPSSFVIAVHINDIESVLERNWSDYDAIISALESDSYRNPPFFFLKTIYDVVIFIGGLFEEKEMKELASISIDFCISMMKSLNTRLKSASVAKRFSIAISCGGPLYAGLIHEKNPIFDVSGSLLFETAKIAVGTLNEVIVLSKEARGYFQDDSLSFKEGSVIDGIQTYVNIAMY</sequence>
<feature type="transmembrane region" description="Helical" evidence="1">
    <location>
        <begin position="648"/>
        <end position="674"/>
    </location>
</feature>
<evidence type="ECO:0000313" key="3">
    <source>
        <dbReference type="EMBL" id="OHT00976.1"/>
    </source>
</evidence>
<keyword evidence="4" id="KW-1185">Reference proteome</keyword>
<evidence type="ECO:0000313" key="4">
    <source>
        <dbReference type="Proteomes" id="UP000179807"/>
    </source>
</evidence>
<dbReference type="Pfam" id="PF13426">
    <property type="entry name" value="PAS_9"/>
    <property type="match status" value="1"/>
</dbReference>
<feature type="transmembrane region" description="Helical" evidence="1">
    <location>
        <begin position="1146"/>
        <end position="1170"/>
    </location>
</feature>
<dbReference type="GeneID" id="94843036"/>
<dbReference type="Gene3D" id="3.30.450.20">
    <property type="entry name" value="PAS domain"/>
    <property type="match status" value="1"/>
</dbReference>
<evidence type="ECO:0000259" key="2">
    <source>
        <dbReference type="Pfam" id="PF13426"/>
    </source>
</evidence>
<feature type="transmembrane region" description="Helical" evidence="1">
    <location>
        <begin position="237"/>
        <end position="255"/>
    </location>
</feature>
<feature type="transmembrane region" description="Helical" evidence="1">
    <location>
        <begin position="96"/>
        <end position="114"/>
    </location>
</feature>
<proteinExistence type="predicted"/>
<keyword evidence="1" id="KW-0812">Transmembrane</keyword>
<keyword evidence="1" id="KW-0472">Membrane</keyword>
<dbReference type="OrthoDB" id="10645664at2759"/>
<feature type="transmembrane region" description="Helical" evidence="1">
    <location>
        <begin position="126"/>
        <end position="148"/>
    </location>
</feature>
<feature type="transmembrane region" description="Helical" evidence="1">
    <location>
        <begin position="193"/>
        <end position="216"/>
    </location>
</feature>
<comment type="caution">
    <text evidence="3">The sequence shown here is derived from an EMBL/GenBank/DDBJ whole genome shotgun (WGS) entry which is preliminary data.</text>
</comment>
<evidence type="ECO:0000256" key="1">
    <source>
        <dbReference type="SAM" id="Phobius"/>
    </source>
</evidence>
<feature type="transmembrane region" description="Helical" evidence="1">
    <location>
        <begin position="261"/>
        <end position="282"/>
    </location>
</feature>
<feature type="transmembrane region" description="Helical" evidence="1">
    <location>
        <begin position="294"/>
        <end position="313"/>
    </location>
</feature>
<dbReference type="InterPro" id="IPR000014">
    <property type="entry name" value="PAS"/>
</dbReference>